<name>A0A345YK86_9MICO</name>
<dbReference type="Proteomes" id="UP000254236">
    <property type="component" value="Chromosome"/>
</dbReference>
<keyword evidence="5" id="KW-1185">Reference proteome</keyword>
<evidence type="ECO:0000313" key="4">
    <source>
        <dbReference type="EMBL" id="RRR22949.1"/>
    </source>
</evidence>
<dbReference type="EMBL" id="QSWH01000003">
    <property type="protein sequence ID" value="RRR22949.1"/>
    <property type="molecule type" value="Genomic_DNA"/>
</dbReference>
<reference evidence="3 6" key="2">
    <citation type="submission" date="2018-08" db="EMBL/GenBank/DDBJ databases">
        <title>Brachybacterium saurashtrense DSM 23186.</title>
        <authorList>
            <person name="Li Y."/>
        </authorList>
    </citation>
    <scope>NUCLEOTIDE SEQUENCE [LARGE SCALE GENOMIC DNA]</scope>
    <source>
        <strain evidence="3 6">DSM 23186</strain>
    </source>
</reference>
<dbReference type="PANTHER" id="PTHR18964">
    <property type="entry name" value="ROK (REPRESSOR, ORF, KINASE) FAMILY"/>
    <property type="match status" value="1"/>
</dbReference>
<evidence type="ECO:0000313" key="3">
    <source>
        <dbReference type="EMBL" id="RRR21280.1"/>
    </source>
</evidence>
<dbReference type="Gene3D" id="3.30.420.40">
    <property type="match status" value="2"/>
</dbReference>
<evidence type="ECO:0000313" key="5">
    <source>
        <dbReference type="Proteomes" id="UP000254236"/>
    </source>
</evidence>
<dbReference type="EMBL" id="CP031356">
    <property type="protein sequence ID" value="AXK44338.1"/>
    <property type="molecule type" value="Genomic_DNA"/>
</dbReference>
<organism evidence="3 6">
    <name type="scientific">Brachybacterium saurashtrense</name>
    <dbReference type="NCBI Taxonomy" id="556288"/>
    <lineage>
        <taxon>Bacteria</taxon>
        <taxon>Bacillati</taxon>
        <taxon>Actinomycetota</taxon>
        <taxon>Actinomycetes</taxon>
        <taxon>Micrococcales</taxon>
        <taxon>Dermabacteraceae</taxon>
        <taxon>Brachybacterium</taxon>
    </lineage>
</organism>
<evidence type="ECO:0000313" key="6">
    <source>
        <dbReference type="Proteomes" id="UP000282185"/>
    </source>
</evidence>
<proteinExistence type="inferred from homology"/>
<dbReference type="InterPro" id="IPR043129">
    <property type="entry name" value="ATPase_NBD"/>
</dbReference>
<dbReference type="PANTHER" id="PTHR18964:SF149">
    <property type="entry name" value="BIFUNCTIONAL UDP-N-ACETYLGLUCOSAMINE 2-EPIMERASE_N-ACETYLMANNOSAMINE KINASE"/>
    <property type="match status" value="1"/>
</dbReference>
<protein>
    <submittedName>
        <fullName evidence="3">ROK family protein</fullName>
    </submittedName>
</protein>
<dbReference type="InterPro" id="IPR000600">
    <property type="entry name" value="ROK"/>
</dbReference>
<dbReference type="Pfam" id="PF00480">
    <property type="entry name" value="ROK"/>
    <property type="match status" value="1"/>
</dbReference>
<dbReference type="OrthoDB" id="3464494at2"/>
<dbReference type="EMBL" id="QSWH01000009">
    <property type="protein sequence ID" value="RRR21280.1"/>
    <property type="molecule type" value="Genomic_DNA"/>
</dbReference>
<sequence length="387" mass="40249">MQGHDTAHHDAVAATALGSDSTRSVYRDLLRFGPRSRSELSQRLALSAPTVTRVTRDLLERDLLHALAAVPLAKGRPQEPLDIEENRGPRFVGVKVTADEIHAVVTTVRAVVLEELVLTLEDPSPARVTATMLLAVEALVDAHPHVVGVGVGLGGLVAGRRTVLASHLLGWDEPVELAAALEERIALPVVVENDLIAMVEGLHWFGMGRGYRSFAVLTVGAGAGIATVIDGHVVRGHHHMAGLTGRLPVGVDARGEPLALRDVASTSAVLARARALGVLGEADGLAALRARLAAGDPGALEVVQGMARALAVAASAVLAVTDPEAIVLGGETVDLLHAADPVFADALHRGAAGRQQDVVVRTLTGDFDDWARGVAVIAVQAYAGAMP</sequence>
<dbReference type="InterPro" id="IPR036390">
    <property type="entry name" value="WH_DNA-bd_sf"/>
</dbReference>
<gene>
    <name evidence="2" type="ORF">DWV08_01025</name>
    <name evidence="4" type="ORF">DXU92_06155</name>
    <name evidence="3" type="ORF">DXU92_14925</name>
</gene>
<dbReference type="InterPro" id="IPR036388">
    <property type="entry name" value="WH-like_DNA-bd_sf"/>
</dbReference>
<dbReference type="RefSeq" id="WP_115412093.1">
    <property type="nucleotide sequence ID" value="NZ_CP031356.1"/>
</dbReference>
<dbReference type="SUPFAM" id="SSF46785">
    <property type="entry name" value="Winged helix' DNA-binding domain"/>
    <property type="match status" value="1"/>
</dbReference>
<dbReference type="Gene3D" id="1.10.10.10">
    <property type="entry name" value="Winged helix-like DNA-binding domain superfamily/Winged helix DNA-binding domain"/>
    <property type="match status" value="1"/>
</dbReference>
<dbReference type="KEGG" id="bsau:DWV08_01025"/>
<evidence type="ECO:0000313" key="2">
    <source>
        <dbReference type="EMBL" id="AXK44338.1"/>
    </source>
</evidence>
<dbReference type="AlphaFoldDB" id="A0A345YK86"/>
<dbReference type="Proteomes" id="UP000282185">
    <property type="component" value="Unassembled WGS sequence"/>
</dbReference>
<accession>A0A345YK86</accession>
<comment type="similarity">
    <text evidence="1">Belongs to the ROK (NagC/XylR) family.</text>
</comment>
<reference evidence="2 5" key="1">
    <citation type="submission" date="2018-07" db="EMBL/GenBank/DDBJ databases">
        <title>Brachybacterium saurashtrense DSM 23186 genome sequence.</title>
        <authorList>
            <person name="Guo L."/>
        </authorList>
    </citation>
    <scope>NUCLEOTIDE SEQUENCE [LARGE SCALE GENOMIC DNA]</scope>
    <source>
        <strain evidence="2 5">DSM 23186</strain>
    </source>
</reference>
<evidence type="ECO:0000256" key="1">
    <source>
        <dbReference type="ARBA" id="ARBA00006479"/>
    </source>
</evidence>
<dbReference type="SUPFAM" id="SSF53067">
    <property type="entry name" value="Actin-like ATPase domain"/>
    <property type="match status" value="1"/>
</dbReference>